<feature type="domain" description="ATP-citrate synthase/succinyl-CoA ligase C-terminal" evidence="1">
    <location>
        <begin position="329"/>
        <end position="488"/>
    </location>
</feature>
<dbReference type="GO" id="GO:0004776">
    <property type="term" value="F:succinate-CoA ligase (GDP-forming) activity"/>
    <property type="evidence" value="ECO:0007669"/>
    <property type="project" value="TreeGrafter"/>
</dbReference>
<accession>A0AAU7JWQ0</accession>
<dbReference type="EMBL" id="CP157483">
    <property type="protein sequence ID" value="XBO44489.1"/>
    <property type="molecule type" value="Genomic_DNA"/>
</dbReference>
<dbReference type="PANTHER" id="PTHR11117">
    <property type="entry name" value="SUCCINYL-COA LIGASE SUBUNIT ALPHA"/>
    <property type="match status" value="1"/>
</dbReference>
<organism evidence="2">
    <name type="scientific">Pedococcus sp. KACC 23699</name>
    <dbReference type="NCBI Taxonomy" id="3149228"/>
    <lineage>
        <taxon>Bacteria</taxon>
        <taxon>Bacillati</taxon>
        <taxon>Actinomycetota</taxon>
        <taxon>Actinomycetes</taxon>
        <taxon>Micrococcales</taxon>
        <taxon>Intrasporangiaceae</taxon>
        <taxon>Pedococcus</taxon>
    </lineage>
</organism>
<dbReference type="GO" id="GO:0005829">
    <property type="term" value="C:cytosol"/>
    <property type="evidence" value="ECO:0007669"/>
    <property type="project" value="TreeGrafter"/>
</dbReference>
<reference evidence="2" key="1">
    <citation type="submission" date="2024-05" db="EMBL/GenBank/DDBJ databases">
        <authorList>
            <person name="Kim S."/>
            <person name="Heo J."/>
            <person name="Choi H."/>
            <person name="Choi Y."/>
            <person name="Kwon S.-W."/>
            <person name="Kim Y."/>
        </authorList>
    </citation>
    <scope>NUCLEOTIDE SEQUENCE</scope>
    <source>
        <strain evidence="2">KACC 23699</strain>
    </source>
</reference>
<dbReference type="InterPro" id="IPR005811">
    <property type="entry name" value="SUCC_ACL_C"/>
</dbReference>
<proteinExistence type="predicted"/>
<dbReference type="AlphaFoldDB" id="A0AAU7JWQ0"/>
<dbReference type="Gene3D" id="3.40.50.720">
    <property type="entry name" value="NAD(P)-binding Rossmann-like Domain"/>
    <property type="match status" value="1"/>
</dbReference>
<evidence type="ECO:0000259" key="1">
    <source>
        <dbReference type="Pfam" id="PF00549"/>
    </source>
</evidence>
<dbReference type="SUPFAM" id="SSF52210">
    <property type="entry name" value="Succinyl-CoA synthetase domains"/>
    <property type="match status" value="2"/>
</dbReference>
<dbReference type="PANTHER" id="PTHR11117:SF24">
    <property type="entry name" value="PROTEIN FDRA"/>
    <property type="match status" value="1"/>
</dbReference>
<gene>
    <name evidence="2" type="ORF">ABEG17_03890</name>
</gene>
<dbReference type="GO" id="GO:0006099">
    <property type="term" value="P:tricarboxylic acid cycle"/>
    <property type="evidence" value="ECO:0007669"/>
    <property type="project" value="TreeGrafter"/>
</dbReference>
<protein>
    <submittedName>
        <fullName evidence="2">FdrA family protein</fullName>
    </submittedName>
</protein>
<dbReference type="GO" id="GO:0004775">
    <property type="term" value="F:succinate-CoA ligase (ADP-forming) activity"/>
    <property type="evidence" value="ECO:0007669"/>
    <property type="project" value="TreeGrafter"/>
</dbReference>
<dbReference type="Pfam" id="PF00549">
    <property type="entry name" value="Ligase_CoA"/>
    <property type="match status" value="1"/>
</dbReference>
<dbReference type="InterPro" id="IPR016102">
    <property type="entry name" value="Succinyl-CoA_synth-like"/>
</dbReference>
<dbReference type="Gene3D" id="3.40.50.261">
    <property type="entry name" value="Succinyl-CoA synthetase domains"/>
    <property type="match status" value="2"/>
</dbReference>
<evidence type="ECO:0000313" key="2">
    <source>
        <dbReference type="EMBL" id="XBO44489.1"/>
    </source>
</evidence>
<dbReference type="RefSeq" id="WP_406831975.1">
    <property type="nucleotide sequence ID" value="NZ_CP157483.1"/>
</dbReference>
<name>A0AAU7JWQ0_9MICO</name>
<dbReference type="GO" id="GO:0009361">
    <property type="term" value="C:succinate-CoA ligase complex (ADP-forming)"/>
    <property type="evidence" value="ECO:0007669"/>
    <property type="project" value="TreeGrafter"/>
</dbReference>
<sequence>MTDHVELRTGIYVDSVSLMQVSRQVAAAAGVQAAQVAMATELNLDVLRGMGFEVPGSASPNDLVVALRAADETGVAAGRAAVDAALAGLRSAGASAAGFGEAPPPRTLGRAIDAVGANLALVSVPGRHAAVEAFDAIDRGVSVMLFSDNVDVDTEVLLKDAASARDVLVMGPDCGTAVVGGVALGFANVVARGRIGIVAASGTGAQQVMSLLDAAGVGVSHCLGVGGRDLSARVAGRSTRQALAALAADDGTEVIVVVSKPPAPEVLADLEAYAAELGTPVHWATLGTGRPDLTGAVEAVLAATGEPSPEWPSWDVAQQPVRAGSLRGLFCGGTLADEAMLVAGEVLGDIHSNIPLRPDLAVDGDLRAAGHVVLDFGDDGLTRGRAHPMIDPSLRLARIEVEAADPGCGVLLLDLVLGHGAHPDPAGELADAVRSARAVAAAAGRDLPVVVSLTGTERDPQGLTRCAEALRSAGASVFVSNAAATRRAVSLLPIKQEA</sequence>